<dbReference type="EMBL" id="FZOD01000058">
    <property type="protein sequence ID" value="SNT54308.1"/>
    <property type="molecule type" value="Genomic_DNA"/>
</dbReference>
<gene>
    <name evidence="1" type="ORF">SAMN05216276_105826</name>
</gene>
<proteinExistence type="predicted"/>
<keyword evidence="2" id="KW-1185">Reference proteome</keyword>
<dbReference type="OrthoDB" id="7409377at2"/>
<dbReference type="Pfam" id="PF11390">
    <property type="entry name" value="FdsD"/>
    <property type="match status" value="1"/>
</dbReference>
<accession>A0A239NJ10</accession>
<sequence>MTSTHTPPHVRLANEIAAQFQRRDPALAAQVIADHIQSFWDPRMRSRLIADAGVSGSGMDPLVVAAAALLPPPSDTHTELRPL</sequence>
<dbReference type="Proteomes" id="UP000198282">
    <property type="component" value="Unassembled WGS sequence"/>
</dbReference>
<name>A0A239NJ10_9ACTN</name>
<evidence type="ECO:0000313" key="1">
    <source>
        <dbReference type="EMBL" id="SNT54308.1"/>
    </source>
</evidence>
<protein>
    <submittedName>
        <fullName evidence="1">Formate dehydrogenase subunit delta</fullName>
    </submittedName>
</protein>
<reference evidence="1 2" key="1">
    <citation type="submission" date="2017-06" db="EMBL/GenBank/DDBJ databases">
        <authorList>
            <person name="Kim H.J."/>
            <person name="Triplett B.A."/>
        </authorList>
    </citation>
    <scope>NUCLEOTIDE SEQUENCE [LARGE SCALE GENOMIC DNA]</scope>
    <source>
        <strain evidence="1 2">CGMCC 4.2132</strain>
    </source>
</reference>
<organism evidence="1 2">
    <name type="scientific">Streptosporangium subroseum</name>
    <dbReference type="NCBI Taxonomy" id="106412"/>
    <lineage>
        <taxon>Bacteria</taxon>
        <taxon>Bacillati</taxon>
        <taxon>Actinomycetota</taxon>
        <taxon>Actinomycetes</taxon>
        <taxon>Streptosporangiales</taxon>
        <taxon>Streptosporangiaceae</taxon>
        <taxon>Streptosporangium</taxon>
    </lineage>
</organism>
<dbReference type="AlphaFoldDB" id="A0A239NJ10"/>
<dbReference type="InterPro" id="IPR021074">
    <property type="entry name" value="Formate_DH_dsu"/>
</dbReference>
<dbReference type="RefSeq" id="WP_143653499.1">
    <property type="nucleotide sequence ID" value="NZ_FZOD01000058.1"/>
</dbReference>
<evidence type="ECO:0000313" key="2">
    <source>
        <dbReference type="Proteomes" id="UP000198282"/>
    </source>
</evidence>